<accession>A0A0H3JB11</accession>
<dbReference type="GeneID" id="93076113"/>
<protein>
    <submittedName>
        <fullName evidence="1">Uncharacterized protein</fullName>
    </submittedName>
</protein>
<dbReference type="PATRIC" id="fig|1262449.3.peg.2092"/>
<reference evidence="1 4" key="1">
    <citation type="journal article" date="2015" name="Genome Announc.">
        <title>Complete Genome Sequence of the Nitrogen-Fixing and Solvent-Producing Clostridium pasteurianum DSM 525.</title>
        <authorList>
            <person name="Poehlein A."/>
            <person name="Grosse-Honebrink A."/>
            <person name="Zhang Y."/>
            <person name="Minton N.P."/>
            <person name="Daniel R."/>
        </authorList>
    </citation>
    <scope>NUCLEOTIDE SEQUENCE [LARGE SCALE GENOMIC DNA]</scope>
    <source>
        <strain evidence="1">DSM 525</strain>
        <strain evidence="4">DSM 525 / ATCC 6013</strain>
    </source>
</reference>
<dbReference type="EMBL" id="CP009268">
    <property type="protein sequence ID" value="AJA54056.1"/>
    <property type="molecule type" value="Genomic_DNA"/>
</dbReference>
<dbReference type="RefSeq" id="WP_003444945.1">
    <property type="nucleotide sequence ID" value="NZ_ANZB01000006.1"/>
</dbReference>
<dbReference type="EMBL" id="JPGY02000001">
    <property type="protein sequence ID" value="KRU13919.1"/>
    <property type="molecule type" value="Genomic_DNA"/>
</dbReference>
<dbReference type="Proteomes" id="UP000030905">
    <property type="component" value="Chromosome"/>
</dbReference>
<dbReference type="eggNOG" id="ENOG5032WCU">
    <property type="taxonomic scope" value="Bacteria"/>
</dbReference>
<organism evidence="1 4">
    <name type="scientific">Clostridium pasteurianum DSM 525 = ATCC 6013</name>
    <dbReference type="NCBI Taxonomy" id="1262449"/>
    <lineage>
        <taxon>Bacteria</taxon>
        <taxon>Bacillati</taxon>
        <taxon>Bacillota</taxon>
        <taxon>Clostridia</taxon>
        <taxon>Eubacteriales</taxon>
        <taxon>Clostridiaceae</taxon>
        <taxon>Clostridium</taxon>
    </lineage>
</organism>
<evidence type="ECO:0000313" key="2">
    <source>
        <dbReference type="EMBL" id="KRU13919.1"/>
    </source>
</evidence>
<reference evidence="2 3" key="3">
    <citation type="journal article" name="Genome Announc.">
        <title>Improved Draft Genome Sequence of Clostridium pasteurianum Strain ATCC 6013 (DSM 525) Using a Hybrid Next-Generation Sequencing Approach.</title>
        <authorList>
            <person name="Pyne M.E."/>
            <person name="Utturkar S."/>
            <person name="Brown S.D."/>
            <person name="Moo-Young M."/>
            <person name="Chung D.A."/>
            <person name="Chou C.P."/>
        </authorList>
    </citation>
    <scope>NUCLEOTIDE SEQUENCE [LARGE SCALE GENOMIC DNA]</scope>
    <source>
        <strain evidence="2 3">ATCC 6013</strain>
    </source>
</reference>
<keyword evidence="4" id="KW-1185">Reference proteome</keyword>
<dbReference type="Proteomes" id="UP000028042">
    <property type="component" value="Unassembled WGS sequence"/>
</dbReference>
<name>A0A0H3JB11_CLOPA</name>
<dbReference type="AlphaFoldDB" id="A0A0H3JB11"/>
<evidence type="ECO:0000313" key="4">
    <source>
        <dbReference type="Proteomes" id="UP000030905"/>
    </source>
</evidence>
<gene>
    <name evidence="1" type="ORF">CLPA_c40390</name>
    <name evidence="2" type="ORF">CP6013_03175</name>
</gene>
<sequence>MEKIRYISVPLNSLGAEEYNYGEEDSKNITVFELTKEEFDKIYSSGVFEEINDKCNLLIDDYESEEIKGDNLNTALSIAEKKELSCKKLIDALNLAIDKNTFIGLDF</sequence>
<dbReference type="KEGG" id="cpat:CLPA_c40390"/>
<evidence type="ECO:0000313" key="3">
    <source>
        <dbReference type="Proteomes" id="UP000028042"/>
    </source>
</evidence>
<proteinExistence type="predicted"/>
<evidence type="ECO:0000313" key="1">
    <source>
        <dbReference type="EMBL" id="AJA54056.1"/>
    </source>
</evidence>
<dbReference type="KEGG" id="cpae:CPAST_c40390"/>
<reference evidence="2" key="2">
    <citation type="submission" date="2015-10" db="EMBL/GenBank/DDBJ databases">
        <title>Improved Draft Genome Sequence of Clostridium pasteurianum Strain ATCC 6013 (DSM 525) Using a Hybrid Next-Generation Sequencing Approach.</title>
        <authorList>
            <person name="Pyne M.E."/>
            <person name="Utturkar S.M."/>
            <person name="Brown S.D."/>
            <person name="Moo-Young M."/>
            <person name="Chung D.A."/>
            <person name="Chou P.C."/>
        </authorList>
    </citation>
    <scope>NUCLEOTIDE SEQUENCE</scope>
    <source>
        <strain evidence="2">ATCC 6013</strain>
    </source>
</reference>